<dbReference type="EMBL" id="JAVXUP010002835">
    <property type="protein sequence ID" value="KAK3001160.1"/>
    <property type="molecule type" value="Genomic_DNA"/>
</dbReference>
<keyword evidence="2" id="KW-1185">Reference proteome</keyword>
<evidence type="ECO:0008006" key="3">
    <source>
        <dbReference type="Google" id="ProtNLM"/>
    </source>
</evidence>
<proteinExistence type="predicted"/>
<sequence length="100" mass="11546">MKAVGSVKKWDPNEHIIRELFRILQEHGNVEGAEQLLITLRRAGHVNTEIYNSLLRTYARAGKMPLIVAERMNKDKLQMNEETRWNNQSYVTCLVKGPPS</sequence>
<evidence type="ECO:0000313" key="2">
    <source>
        <dbReference type="Proteomes" id="UP001188597"/>
    </source>
</evidence>
<name>A0AA88V632_9ASTE</name>
<dbReference type="InterPro" id="IPR011990">
    <property type="entry name" value="TPR-like_helical_dom_sf"/>
</dbReference>
<accession>A0AA88V632</accession>
<reference evidence="1" key="1">
    <citation type="submission" date="2022-12" db="EMBL/GenBank/DDBJ databases">
        <title>Draft genome assemblies for two species of Escallonia (Escalloniales).</title>
        <authorList>
            <person name="Chanderbali A."/>
            <person name="Dervinis C."/>
            <person name="Anghel I."/>
            <person name="Soltis D."/>
            <person name="Soltis P."/>
            <person name="Zapata F."/>
        </authorList>
    </citation>
    <scope>NUCLEOTIDE SEQUENCE</scope>
    <source>
        <strain evidence="1">UCBG64.0493</strain>
        <tissue evidence="1">Leaf</tissue>
    </source>
</reference>
<comment type="caution">
    <text evidence="1">The sequence shown here is derived from an EMBL/GenBank/DDBJ whole genome shotgun (WGS) entry which is preliminary data.</text>
</comment>
<gene>
    <name evidence="1" type="ORF">RJ639_021756</name>
</gene>
<dbReference type="AlphaFoldDB" id="A0AA88V632"/>
<protein>
    <recommendedName>
        <fullName evidence="3">Pentatricopeptide repeat-containing protein</fullName>
    </recommendedName>
</protein>
<organism evidence="1 2">
    <name type="scientific">Escallonia herrerae</name>
    <dbReference type="NCBI Taxonomy" id="1293975"/>
    <lineage>
        <taxon>Eukaryota</taxon>
        <taxon>Viridiplantae</taxon>
        <taxon>Streptophyta</taxon>
        <taxon>Embryophyta</taxon>
        <taxon>Tracheophyta</taxon>
        <taxon>Spermatophyta</taxon>
        <taxon>Magnoliopsida</taxon>
        <taxon>eudicotyledons</taxon>
        <taxon>Gunneridae</taxon>
        <taxon>Pentapetalae</taxon>
        <taxon>asterids</taxon>
        <taxon>campanulids</taxon>
        <taxon>Escalloniales</taxon>
        <taxon>Escalloniaceae</taxon>
        <taxon>Escallonia</taxon>
    </lineage>
</organism>
<evidence type="ECO:0000313" key="1">
    <source>
        <dbReference type="EMBL" id="KAK3001160.1"/>
    </source>
</evidence>
<dbReference type="Proteomes" id="UP001188597">
    <property type="component" value="Unassembled WGS sequence"/>
</dbReference>
<dbReference type="Gene3D" id="1.25.40.10">
    <property type="entry name" value="Tetratricopeptide repeat domain"/>
    <property type="match status" value="1"/>
</dbReference>